<dbReference type="OMA" id="QWSKAFE"/>
<keyword evidence="4" id="KW-0653">Protein transport</keyword>
<dbReference type="EMBL" id="MOOB01000030">
    <property type="protein sequence ID" value="OQE83811.1"/>
    <property type="molecule type" value="Genomic_DNA"/>
</dbReference>
<feature type="compositionally biased region" description="Low complexity" evidence="7">
    <location>
        <begin position="392"/>
        <end position="404"/>
    </location>
</feature>
<accession>A0A1V6Y8Z9</accession>
<evidence type="ECO:0000313" key="10">
    <source>
        <dbReference type="Proteomes" id="UP000191691"/>
    </source>
</evidence>
<comment type="similarity">
    <text evidence="2">Belongs to the VPS54 family.</text>
</comment>
<evidence type="ECO:0000256" key="1">
    <source>
        <dbReference type="ARBA" id="ARBA00004601"/>
    </source>
</evidence>
<dbReference type="GO" id="GO:0005829">
    <property type="term" value="C:cytosol"/>
    <property type="evidence" value="ECO:0007669"/>
    <property type="project" value="GOC"/>
</dbReference>
<gene>
    <name evidence="9" type="ORF">PENNAL_c0030G05608</name>
</gene>
<proteinExistence type="inferred from homology"/>
<protein>
    <recommendedName>
        <fullName evidence="8">Vacuolar protein sorting-associated protein 54 C-terminal domain-containing protein</fullName>
    </recommendedName>
</protein>
<name>A0A1V6Y8Z9_PENNA</name>
<evidence type="ECO:0000256" key="7">
    <source>
        <dbReference type="SAM" id="MobiDB-lite"/>
    </source>
</evidence>
<sequence length="844" mass="93793">MAGKLIDTMHEDILTIREAISTLLQPPILQTGPLPHTAIHSSQKPPTSRDIPPVILSNIPYVEPSAFKDYLSEVESLLDASQRTKLESKDMFHQDICTTKGDEVAPRGRPKTSVSKRQLAPTLLSTIPSVYFNENLHLENPRIVDVVSEHTDVVRQPLSTIGEGDDIAADGDPQPTRKTLTTYTTLQEKLSCRARLRELQAEAADSVAKIRKPRKDLAHLDKDIVLGEATKQLQCVLSGASHCEELVNSGHLETAVQHISYVEQLASGTLDPRIGGELHWLLPNPFIRLPDLRRMHAIGGLLQDTEQIHLRIGKDTLTRWTKRTRGATDDSSSISMMKAEKLREELIPVLQGLGQSQYLAAASTTFREADIREMKSLIRQHLPSFTNDDSESATSASMRSSGRRPTQQEMSSIMSRNLRALSPEDAEAFFVKVYCGIGEALRRLSVRVKVLLDIISGMETSNNVLTPVQSLGSKGDPAVRSPSLSMGYNLQEEIPQALNMSTLLVQVVDKAQRSQSYFTLNRLFVNECEAVSGHSGEAVKGIVNNQIHDFIPRLHEVEKQKLVQKIESEKWERIDFKPQPQDALILAHIAQSMTTDPPAWLDYTDVSTADLEAGELNVQKTRTPTEPTSAAKQNKKDPTLAVIEGKKFTLVDSEAYALRGIEQYAILLALLILGAGAKITTGLTNINTKHLALALQSLSFFIVLTPYVRECSSIHDKLVDIMSFRATVCIREMNKIMWDDEDEVKYLLALNVSMIVGQVFTNYKEQWSKAFEGAAIRTEAGKARLLRDAELLEPKLSKIDGGEELGTHIINIVKAKSKSSLWSHGPHVVYYYPFFPSIVSSLQL</sequence>
<evidence type="ECO:0000256" key="6">
    <source>
        <dbReference type="ARBA" id="ARBA00023054"/>
    </source>
</evidence>
<dbReference type="GO" id="GO:0015031">
    <property type="term" value="P:protein transport"/>
    <property type="evidence" value="ECO:0007669"/>
    <property type="project" value="UniProtKB-KW"/>
</dbReference>
<dbReference type="GO" id="GO:0006896">
    <property type="term" value="P:Golgi to vacuole transport"/>
    <property type="evidence" value="ECO:0007669"/>
    <property type="project" value="TreeGrafter"/>
</dbReference>
<dbReference type="PANTHER" id="PTHR12965:SF0">
    <property type="entry name" value="VACUOLAR PROTEIN SORTING-ASSOCIATED PROTEIN 54"/>
    <property type="match status" value="1"/>
</dbReference>
<keyword evidence="3" id="KW-0813">Transport</keyword>
<dbReference type="PANTHER" id="PTHR12965">
    <property type="entry name" value="VACUOLAR PROTEIN SORTING 54"/>
    <property type="match status" value="1"/>
</dbReference>
<evidence type="ECO:0000313" key="9">
    <source>
        <dbReference type="EMBL" id="OQE83811.1"/>
    </source>
</evidence>
<keyword evidence="6" id="KW-0175">Coiled coil</keyword>
<dbReference type="InterPro" id="IPR012501">
    <property type="entry name" value="Vps54_C"/>
</dbReference>
<evidence type="ECO:0000256" key="3">
    <source>
        <dbReference type="ARBA" id="ARBA00022448"/>
    </source>
</evidence>
<evidence type="ECO:0000256" key="5">
    <source>
        <dbReference type="ARBA" id="ARBA00023034"/>
    </source>
</evidence>
<dbReference type="InterPro" id="IPR039745">
    <property type="entry name" value="Vps54"/>
</dbReference>
<evidence type="ECO:0000256" key="4">
    <source>
        <dbReference type="ARBA" id="ARBA00022927"/>
    </source>
</evidence>
<feature type="domain" description="Vacuolar protein sorting-associated protein 54 C-terminal" evidence="8">
    <location>
        <begin position="668"/>
        <end position="715"/>
    </location>
</feature>
<dbReference type="GO" id="GO:0019905">
    <property type="term" value="F:syntaxin binding"/>
    <property type="evidence" value="ECO:0007669"/>
    <property type="project" value="TreeGrafter"/>
</dbReference>
<evidence type="ECO:0000259" key="8">
    <source>
        <dbReference type="Pfam" id="PF07928"/>
    </source>
</evidence>
<dbReference type="Pfam" id="PF07928">
    <property type="entry name" value="Vps54"/>
    <property type="match status" value="1"/>
</dbReference>
<dbReference type="STRING" id="60175.A0A1V6Y8Z9"/>
<organism evidence="9 10">
    <name type="scientific">Penicillium nalgiovense</name>
    <dbReference type="NCBI Taxonomy" id="60175"/>
    <lineage>
        <taxon>Eukaryota</taxon>
        <taxon>Fungi</taxon>
        <taxon>Dikarya</taxon>
        <taxon>Ascomycota</taxon>
        <taxon>Pezizomycotina</taxon>
        <taxon>Eurotiomycetes</taxon>
        <taxon>Eurotiomycetidae</taxon>
        <taxon>Eurotiales</taxon>
        <taxon>Aspergillaceae</taxon>
        <taxon>Penicillium</taxon>
    </lineage>
</organism>
<keyword evidence="5" id="KW-0333">Golgi apparatus</keyword>
<evidence type="ECO:0000256" key="2">
    <source>
        <dbReference type="ARBA" id="ARBA00009150"/>
    </source>
</evidence>
<dbReference type="GO" id="GO:0042147">
    <property type="term" value="P:retrograde transport, endosome to Golgi"/>
    <property type="evidence" value="ECO:0007669"/>
    <property type="project" value="InterPro"/>
</dbReference>
<dbReference type="GO" id="GO:0000938">
    <property type="term" value="C:GARP complex"/>
    <property type="evidence" value="ECO:0007669"/>
    <property type="project" value="InterPro"/>
</dbReference>
<feature type="region of interest" description="Disordered" evidence="7">
    <location>
        <begin position="382"/>
        <end position="412"/>
    </location>
</feature>
<comment type="subcellular location">
    <subcellularLocation>
        <location evidence="1">Golgi apparatus</location>
        <location evidence="1">trans-Golgi network</location>
    </subcellularLocation>
</comment>
<comment type="caution">
    <text evidence="9">The sequence shown here is derived from an EMBL/GenBank/DDBJ whole genome shotgun (WGS) entry which is preliminary data.</text>
</comment>
<dbReference type="AlphaFoldDB" id="A0A1V6Y8Z9"/>
<keyword evidence="10" id="KW-1185">Reference proteome</keyword>
<reference evidence="10" key="1">
    <citation type="journal article" date="2017" name="Nat. Microbiol.">
        <title>Global analysis of biosynthetic gene clusters reveals vast potential of secondary metabolite production in Penicillium species.</title>
        <authorList>
            <person name="Nielsen J.C."/>
            <person name="Grijseels S."/>
            <person name="Prigent S."/>
            <person name="Ji B."/>
            <person name="Dainat J."/>
            <person name="Nielsen K.F."/>
            <person name="Frisvad J.C."/>
            <person name="Workman M."/>
            <person name="Nielsen J."/>
        </authorList>
    </citation>
    <scope>NUCLEOTIDE SEQUENCE [LARGE SCALE GENOMIC DNA]</scope>
    <source>
        <strain evidence="10">IBT 13039</strain>
    </source>
</reference>
<dbReference type="Proteomes" id="UP000191691">
    <property type="component" value="Unassembled WGS sequence"/>
</dbReference>